<dbReference type="HOGENOM" id="CLU_616797_0_0_1"/>
<proteinExistence type="predicted"/>
<feature type="compositionally biased region" description="Basic and acidic residues" evidence="1">
    <location>
        <begin position="237"/>
        <end position="248"/>
    </location>
</feature>
<feature type="compositionally biased region" description="Acidic residues" evidence="1">
    <location>
        <begin position="427"/>
        <end position="444"/>
    </location>
</feature>
<name>S8ADT2_DACHA</name>
<feature type="region of interest" description="Disordered" evidence="1">
    <location>
        <begin position="209"/>
        <end position="248"/>
    </location>
</feature>
<gene>
    <name evidence="2" type="ORF">H072_4983</name>
</gene>
<keyword evidence="3" id="KW-1185">Reference proteome</keyword>
<comment type="caution">
    <text evidence="2">The sequence shown here is derived from an EMBL/GenBank/DDBJ whole genome shotgun (WGS) entry which is preliminary data.</text>
</comment>
<dbReference type="AlphaFoldDB" id="S8ADT2"/>
<reference evidence="3" key="2">
    <citation type="submission" date="2013-04" db="EMBL/GenBank/DDBJ databases">
        <title>Genomic mechanisms accounting for the adaptation to parasitism in nematode-trapping fungi.</title>
        <authorList>
            <person name="Ahren D.G."/>
        </authorList>
    </citation>
    <scope>NUCLEOTIDE SEQUENCE [LARGE SCALE GENOMIC DNA]</scope>
    <source>
        <strain evidence="3">CBS 200.50</strain>
    </source>
</reference>
<dbReference type="EMBL" id="AQGS01000256">
    <property type="protein sequence ID" value="EPS41170.1"/>
    <property type="molecule type" value="Genomic_DNA"/>
</dbReference>
<protein>
    <recommendedName>
        <fullName evidence="4">Enterotoxin</fullName>
    </recommendedName>
</protein>
<evidence type="ECO:0008006" key="4">
    <source>
        <dbReference type="Google" id="ProtNLM"/>
    </source>
</evidence>
<sequence length="444" mass="50458">MVNFHIAAKPLYLLVALSAPVSCLFEIGFLDSLWGTGSSPTLKHYGNPYDCNNIPQPPNPSNFIKWIVMKVTDTVQYPFSNNRPMPPQPVIFYGSQAPTASGPHCTLQNMEIIAWYYPDFNRLQWFTNKGNRLTHFKELHDNSPEWAIIEDEGITMSDVLFKAAEGNEWIYAPSMIDSGDDDFMFDGNSDENYDLEGFQQGIYSSDEGSAEYEYRQGSNGSPSERDTARNSRSLGYWDRDSASQDRVDPWDWDVSPSMVIEEEIEVAPDVVQRGSVGLAIQEDTQPAPIDESDRLNVEIRNNLVNSGRYIPVATTYRMKPLKELRRMGFIIDPWQEIDGIRMEWAAQVFDEWKSEAGISKHATTPQLTPEQRQAFVEYLKLQPGPAWMAAPYIGELRWEAAYGRKEDSAPQGPTTAITEEPQLEQYNVDEETKIDDEMIEDGQT</sequence>
<evidence type="ECO:0000313" key="3">
    <source>
        <dbReference type="Proteomes" id="UP000015100"/>
    </source>
</evidence>
<evidence type="ECO:0000256" key="1">
    <source>
        <dbReference type="SAM" id="MobiDB-lite"/>
    </source>
</evidence>
<dbReference type="OrthoDB" id="5361043at2759"/>
<feature type="region of interest" description="Disordered" evidence="1">
    <location>
        <begin position="404"/>
        <end position="444"/>
    </location>
</feature>
<accession>S8ADT2</accession>
<organism evidence="2 3">
    <name type="scientific">Dactylellina haptotyla (strain CBS 200.50)</name>
    <name type="common">Nematode-trapping fungus</name>
    <name type="synonym">Monacrosporium haptotylum</name>
    <dbReference type="NCBI Taxonomy" id="1284197"/>
    <lineage>
        <taxon>Eukaryota</taxon>
        <taxon>Fungi</taxon>
        <taxon>Dikarya</taxon>
        <taxon>Ascomycota</taxon>
        <taxon>Pezizomycotina</taxon>
        <taxon>Orbiliomycetes</taxon>
        <taxon>Orbiliales</taxon>
        <taxon>Orbiliaceae</taxon>
        <taxon>Dactylellina</taxon>
    </lineage>
</organism>
<reference evidence="2 3" key="1">
    <citation type="journal article" date="2013" name="PLoS Genet.">
        <title>Genomic mechanisms accounting for the adaptation to parasitism in nematode-trapping fungi.</title>
        <authorList>
            <person name="Meerupati T."/>
            <person name="Andersson K.M."/>
            <person name="Friman E."/>
            <person name="Kumar D."/>
            <person name="Tunlid A."/>
            <person name="Ahren D."/>
        </authorList>
    </citation>
    <scope>NUCLEOTIDE SEQUENCE [LARGE SCALE GENOMIC DNA]</scope>
    <source>
        <strain evidence="2 3">CBS 200.50</strain>
    </source>
</reference>
<evidence type="ECO:0000313" key="2">
    <source>
        <dbReference type="EMBL" id="EPS41170.1"/>
    </source>
</evidence>
<dbReference type="Proteomes" id="UP000015100">
    <property type="component" value="Unassembled WGS sequence"/>
</dbReference>